<reference evidence="1" key="1">
    <citation type="submission" date="2023-03" db="EMBL/GenBank/DDBJ databases">
        <title>Massive genome expansion in bonnet fungi (Mycena s.s.) driven by repeated elements and novel gene families across ecological guilds.</title>
        <authorList>
            <consortium name="Lawrence Berkeley National Laboratory"/>
            <person name="Harder C.B."/>
            <person name="Miyauchi S."/>
            <person name="Viragh M."/>
            <person name="Kuo A."/>
            <person name="Thoen E."/>
            <person name="Andreopoulos B."/>
            <person name="Lu D."/>
            <person name="Skrede I."/>
            <person name="Drula E."/>
            <person name="Henrissat B."/>
            <person name="Morin E."/>
            <person name="Kohler A."/>
            <person name="Barry K."/>
            <person name="LaButti K."/>
            <person name="Morin E."/>
            <person name="Salamov A."/>
            <person name="Lipzen A."/>
            <person name="Mereny Z."/>
            <person name="Hegedus B."/>
            <person name="Baldrian P."/>
            <person name="Stursova M."/>
            <person name="Weitz H."/>
            <person name="Taylor A."/>
            <person name="Grigoriev I.V."/>
            <person name="Nagy L.G."/>
            <person name="Martin F."/>
            <person name="Kauserud H."/>
        </authorList>
    </citation>
    <scope>NUCLEOTIDE SEQUENCE</scope>
    <source>
        <strain evidence="1">CBHHK067</strain>
    </source>
</reference>
<dbReference type="AlphaFoldDB" id="A0AAD7DCD1"/>
<dbReference type="EMBL" id="JARKIE010000079">
    <property type="protein sequence ID" value="KAJ7688354.1"/>
    <property type="molecule type" value="Genomic_DNA"/>
</dbReference>
<sequence>MSPTEASAAVYLDFLREVITSTTLSLRRNEQPVYEVSSEHGLSTTYVRRGDAPDSEPPLAMLARGALPENLFSTIPATMHEGGTTYTWKKNDVGLLSDPAVRIQDVVVISCLVLGQKLRRAEKGSDCSADAATGPIRR</sequence>
<name>A0AAD7DCD1_MYCRO</name>
<comment type="caution">
    <text evidence="1">The sequence shown here is derived from an EMBL/GenBank/DDBJ whole genome shotgun (WGS) entry which is preliminary data.</text>
</comment>
<proteinExistence type="predicted"/>
<dbReference type="Proteomes" id="UP001221757">
    <property type="component" value="Unassembled WGS sequence"/>
</dbReference>
<organism evidence="1 2">
    <name type="scientific">Mycena rosella</name>
    <name type="common">Pink bonnet</name>
    <name type="synonym">Agaricus rosellus</name>
    <dbReference type="NCBI Taxonomy" id="1033263"/>
    <lineage>
        <taxon>Eukaryota</taxon>
        <taxon>Fungi</taxon>
        <taxon>Dikarya</taxon>
        <taxon>Basidiomycota</taxon>
        <taxon>Agaricomycotina</taxon>
        <taxon>Agaricomycetes</taxon>
        <taxon>Agaricomycetidae</taxon>
        <taxon>Agaricales</taxon>
        <taxon>Marasmiineae</taxon>
        <taxon>Mycenaceae</taxon>
        <taxon>Mycena</taxon>
    </lineage>
</organism>
<evidence type="ECO:0000313" key="1">
    <source>
        <dbReference type="EMBL" id="KAJ7688354.1"/>
    </source>
</evidence>
<gene>
    <name evidence="1" type="ORF">B0H17DRAFT_1202916</name>
</gene>
<accession>A0AAD7DCD1</accession>
<keyword evidence="2" id="KW-1185">Reference proteome</keyword>
<evidence type="ECO:0000313" key="2">
    <source>
        <dbReference type="Proteomes" id="UP001221757"/>
    </source>
</evidence>
<protein>
    <submittedName>
        <fullName evidence="1">Uncharacterized protein</fullName>
    </submittedName>
</protein>